<dbReference type="Gene3D" id="3.30.1380.10">
    <property type="match status" value="1"/>
</dbReference>
<accession>A0A4R1CH77</accession>
<dbReference type="Pfam" id="PF13539">
    <property type="entry name" value="Peptidase_M15_4"/>
    <property type="match status" value="1"/>
</dbReference>
<name>A0A4R1CH77_9ACTN</name>
<dbReference type="OrthoDB" id="9799970at2"/>
<dbReference type="GO" id="GO:0008233">
    <property type="term" value="F:peptidase activity"/>
    <property type="evidence" value="ECO:0007669"/>
    <property type="project" value="InterPro"/>
</dbReference>
<dbReference type="EMBL" id="SJZJ01000003">
    <property type="protein sequence ID" value="TCJ30519.1"/>
    <property type="molecule type" value="Genomic_DNA"/>
</dbReference>
<dbReference type="SUPFAM" id="SSF55166">
    <property type="entry name" value="Hedgehog/DD-peptidase"/>
    <property type="match status" value="1"/>
</dbReference>
<evidence type="ECO:0000256" key="1">
    <source>
        <dbReference type="SAM" id="MobiDB-lite"/>
    </source>
</evidence>
<dbReference type="PROSITE" id="PS51257">
    <property type="entry name" value="PROKAR_LIPOPROTEIN"/>
    <property type="match status" value="1"/>
</dbReference>
<keyword evidence="2" id="KW-0732">Signal</keyword>
<proteinExistence type="predicted"/>
<evidence type="ECO:0000313" key="4">
    <source>
        <dbReference type="EMBL" id="TCJ30519.1"/>
    </source>
</evidence>
<reference evidence="4 5" key="1">
    <citation type="submission" date="2019-03" db="EMBL/GenBank/DDBJ databases">
        <authorList>
            <person name="Kim M.K.M."/>
        </authorList>
    </citation>
    <scope>NUCLEOTIDE SEQUENCE [LARGE SCALE GENOMIC DNA]</scope>
    <source>
        <strain evidence="4 5">18JY15-6</strain>
    </source>
</reference>
<feature type="signal peptide" evidence="2">
    <location>
        <begin position="1"/>
        <end position="23"/>
    </location>
</feature>
<feature type="domain" description="Peptidase M15C" evidence="3">
    <location>
        <begin position="337"/>
        <end position="394"/>
    </location>
</feature>
<organism evidence="4 5">
    <name type="scientific">Nocardioides jejuensis</name>
    <dbReference type="NCBI Taxonomy" id="2502782"/>
    <lineage>
        <taxon>Bacteria</taxon>
        <taxon>Bacillati</taxon>
        <taxon>Actinomycetota</taxon>
        <taxon>Actinomycetes</taxon>
        <taxon>Propionibacteriales</taxon>
        <taxon>Nocardioidaceae</taxon>
        <taxon>Nocardioides</taxon>
    </lineage>
</organism>
<dbReference type="InterPro" id="IPR039561">
    <property type="entry name" value="Peptidase_M15C"/>
</dbReference>
<keyword evidence="5" id="KW-1185">Reference proteome</keyword>
<evidence type="ECO:0000313" key="5">
    <source>
        <dbReference type="Proteomes" id="UP000295453"/>
    </source>
</evidence>
<dbReference type="RefSeq" id="WP_131581644.1">
    <property type="nucleotide sequence ID" value="NZ_SJZJ01000003.1"/>
</dbReference>
<evidence type="ECO:0000259" key="3">
    <source>
        <dbReference type="Pfam" id="PF13539"/>
    </source>
</evidence>
<feature type="chain" id="PRO_5039628955" evidence="2">
    <location>
        <begin position="24"/>
        <end position="401"/>
    </location>
</feature>
<evidence type="ECO:0000256" key="2">
    <source>
        <dbReference type="SAM" id="SignalP"/>
    </source>
</evidence>
<sequence>MARTGRRARVGAAVALSLSLALAGCGGGTSKAAKPTATPKPQVSVPVVSKDHSMPQPPRLVGGNAQADILIYASKALSPDMVKKIQAIRAGKQKVVTATELFSLASPSIQGQTYNVAAVDPATYRRFSPAGQQAEIWSRLAAGEMVVASKAAAEQVQSEPNFISIGTGDDARSVHIGAYAPEPPLIQLVVNAKWGEDLFDVHDNALLISTGTHTPQSIRKQVEAIVKGTGASIQLIDKATRLGLDPDAVQTAVATGGSIGAEIGTYHYRVAGTQVIPDSSWVATHIRTEVMPIVGTVSCDKVMLLQLRAALNALIQRGLDKYIHTTAGCFNARFIAGTTSLSNHAFGMAIDFDAPQNARGTAGQIPPAVVQVFKDWGFAWGGDWHYTDPMHFELVRIMKVV</sequence>
<dbReference type="AlphaFoldDB" id="A0A4R1CH77"/>
<dbReference type="InterPro" id="IPR009045">
    <property type="entry name" value="Zn_M74/Hedgehog-like"/>
</dbReference>
<dbReference type="Proteomes" id="UP000295453">
    <property type="component" value="Unassembled WGS sequence"/>
</dbReference>
<gene>
    <name evidence="4" type="ORF">EPD65_02800</name>
</gene>
<feature type="region of interest" description="Disordered" evidence="1">
    <location>
        <begin position="29"/>
        <end position="58"/>
    </location>
</feature>
<feature type="compositionally biased region" description="Low complexity" evidence="1">
    <location>
        <begin position="39"/>
        <end position="48"/>
    </location>
</feature>
<protein>
    <submittedName>
        <fullName evidence="4">M15 family peptidase</fullName>
    </submittedName>
</protein>
<comment type="caution">
    <text evidence="4">The sequence shown here is derived from an EMBL/GenBank/DDBJ whole genome shotgun (WGS) entry which is preliminary data.</text>
</comment>